<reference evidence="1" key="1">
    <citation type="submission" date="2019-03" db="EMBL/GenBank/DDBJ databases">
        <title>Single cell metagenomics reveals metabolic interactions within the superorganism composed of flagellate Streblomastix strix and complex community of Bacteroidetes bacteria on its surface.</title>
        <authorList>
            <person name="Treitli S.C."/>
            <person name="Kolisko M."/>
            <person name="Husnik F."/>
            <person name="Keeling P."/>
            <person name="Hampl V."/>
        </authorList>
    </citation>
    <scope>NUCLEOTIDE SEQUENCE</scope>
    <source>
        <strain evidence="1">STM</strain>
    </source>
</reference>
<comment type="caution">
    <text evidence="1">The sequence shown here is derived from an EMBL/GenBank/DDBJ whole genome shotgun (WGS) entry which is preliminary data.</text>
</comment>
<sequence>MITKQQVIQVVNILPDQFTVEQLYNKLILSERIEEALQEPEENLYTVKQVKELMRIEDESKIN</sequence>
<organism evidence="1">
    <name type="scientific">termite gut metagenome</name>
    <dbReference type="NCBI Taxonomy" id="433724"/>
    <lineage>
        <taxon>unclassified sequences</taxon>
        <taxon>metagenomes</taxon>
        <taxon>organismal metagenomes</taxon>
    </lineage>
</organism>
<proteinExistence type="predicted"/>
<name>A0A5J4Q0H4_9ZZZZ</name>
<dbReference type="EMBL" id="SNRY01005446">
    <property type="protein sequence ID" value="KAA6314932.1"/>
    <property type="molecule type" value="Genomic_DNA"/>
</dbReference>
<gene>
    <name evidence="1" type="ORF">EZS27_034531</name>
</gene>
<accession>A0A5J4Q0H4</accession>
<dbReference type="AlphaFoldDB" id="A0A5J4Q0H4"/>
<protein>
    <submittedName>
        <fullName evidence="1">Uncharacterized protein</fullName>
    </submittedName>
</protein>
<evidence type="ECO:0000313" key="1">
    <source>
        <dbReference type="EMBL" id="KAA6314932.1"/>
    </source>
</evidence>